<feature type="region of interest" description="Disordered" evidence="1">
    <location>
        <begin position="288"/>
        <end position="350"/>
    </location>
</feature>
<organism evidence="2 3">
    <name type="scientific">Protopolystoma xenopodis</name>
    <dbReference type="NCBI Taxonomy" id="117903"/>
    <lineage>
        <taxon>Eukaryota</taxon>
        <taxon>Metazoa</taxon>
        <taxon>Spiralia</taxon>
        <taxon>Lophotrochozoa</taxon>
        <taxon>Platyhelminthes</taxon>
        <taxon>Monogenea</taxon>
        <taxon>Polyopisthocotylea</taxon>
        <taxon>Polystomatidea</taxon>
        <taxon>Polystomatidae</taxon>
        <taxon>Protopolystoma</taxon>
    </lineage>
</organism>
<evidence type="ECO:0000313" key="3">
    <source>
        <dbReference type="Proteomes" id="UP000784294"/>
    </source>
</evidence>
<evidence type="ECO:0000313" key="2">
    <source>
        <dbReference type="EMBL" id="VEL16679.1"/>
    </source>
</evidence>
<feature type="region of interest" description="Disordered" evidence="1">
    <location>
        <begin position="76"/>
        <end position="183"/>
    </location>
</feature>
<comment type="caution">
    <text evidence="2">The sequence shown here is derived from an EMBL/GenBank/DDBJ whole genome shotgun (WGS) entry which is preliminary data.</text>
</comment>
<keyword evidence="3" id="KW-1185">Reference proteome</keyword>
<feature type="compositionally biased region" description="Polar residues" evidence="1">
    <location>
        <begin position="76"/>
        <end position="106"/>
    </location>
</feature>
<evidence type="ECO:0000256" key="1">
    <source>
        <dbReference type="SAM" id="MobiDB-lite"/>
    </source>
</evidence>
<feature type="compositionally biased region" description="Polar residues" evidence="1">
    <location>
        <begin position="324"/>
        <end position="350"/>
    </location>
</feature>
<feature type="compositionally biased region" description="Low complexity" evidence="1">
    <location>
        <begin position="303"/>
        <end position="316"/>
    </location>
</feature>
<feature type="compositionally biased region" description="Low complexity" evidence="1">
    <location>
        <begin position="173"/>
        <end position="183"/>
    </location>
</feature>
<feature type="compositionally biased region" description="Polar residues" evidence="1">
    <location>
        <begin position="288"/>
        <end position="302"/>
    </location>
</feature>
<dbReference type="EMBL" id="CAAALY010029453">
    <property type="protein sequence ID" value="VEL16679.1"/>
    <property type="molecule type" value="Genomic_DNA"/>
</dbReference>
<proteinExistence type="predicted"/>
<gene>
    <name evidence="2" type="ORF">PXEA_LOCUS10119</name>
</gene>
<accession>A0A448WP15</accession>
<protein>
    <submittedName>
        <fullName evidence="2">Uncharacterized protein</fullName>
    </submittedName>
</protein>
<reference evidence="2" key="1">
    <citation type="submission" date="2018-11" db="EMBL/GenBank/DDBJ databases">
        <authorList>
            <consortium name="Pathogen Informatics"/>
        </authorList>
    </citation>
    <scope>NUCLEOTIDE SEQUENCE</scope>
</reference>
<dbReference type="AlphaFoldDB" id="A0A448WP15"/>
<sequence length="450" mass="47637">MHFFILYAPSFAVPAFSVQDSTVSCLSSSLQPWSANLPTATSNGKLLTSKLASGAMTTALHSNMTKAGISHSIRATQASMTSEASSQQLRPLVGASSQSHRFTNSDAHSKGNASNSCTCSSSDRSRRLSMRSKVAQSRSQMSDMNVGPGDAGSSVEPTSHRSSLLNPSLGHASNSISSSTGLSLTSTLPTFCPSPRRLAGLTCKLIQLASAPSASPAGDLPAFAKTFSVSIDSADEMSSSSTLLGLPRSSMHAQIDDKSLTVDNETSSDEAQHFFQPSIRSITTRYMSRQADTSNNESTATGLSDQDSSLSSSTSSNRFPFKSATLQASPASSKRGSTTQLKTASQARTKTLHPSSSAFLSSCLSPSFDFSSLPSPHPGTSLLIKRPSCLASPSYTRQQTAASSSKFSSELPEELELYASKQQCRLSNFGLEEKNWSLRRSSLNDRSVRA</sequence>
<name>A0A448WP15_9PLAT</name>
<dbReference type="Proteomes" id="UP000784294">
    <property type="component" value="Unassembled WGS sequence"/>
</dbReference>
<feature type="compositionally biased region" description="Polar residues" evidence="1">
    <location>
        <begin position="134"/>
        <end position="143"/>
    </location>
</feature>
<feature type="compositionally biased region" description="Polar residues" evidence="1">
    <location>
        <begin position="155"/>
        <end position="166"/>
    </location>
</feature>